<feature type="compositionally biased region" description="Low complexity" evidence="2">
    <location>
        <begin position="87"/>
        <end position="96"/>
    </location>
</feature>
<dbReference type="GO" id="GO:0046872">
    <property type="term" value="F:metal ion binding"/>
    <property type="evidence" value="ECO:0007669"/>
    <property type="project" value="UniProtKB-KW"/>
</dbReference>
<dbReference type="PANTHER" id="PTHR22814:SF320">
    <property type="entry name" value="OS01G0309800 PROTEIN"/>
    <property type="match status" value="1"/>
</dbReference>
<protein>
    <recommendedName>
        <fullName evidence="3">HMA domain-containing protein</fullName>
    </recommendedName>
</protein>
<sequence>MAQELEKARVTEIKVRMDCNGCVHKIKKALHNIDGIYDVFTDYPQQKVTVVGRADPEKILKAIKKTRKVATICSHVEPVDQPPNPTPATEEQPAAPDTTNNPPSEPPPEEAAPAEPVPAAEPAKEEPAPQQSTAPEATPPPAAGEAPATSHPVTQSEVKDVGEIHMVHHYPDRHGYGYSDHWNSYPGGQVLQDETHQVIHSYNSYRPSPYVSGYSYLRSSPPRDFQYRAEPSRDFHYRADSYGDEYHHSGREGSSGGRENITSMFSDENPNACSIV</sequence>
<dbReference type="Pfam" id="PF00403">
    <property type="entry name" value="HMA"/>
    <property type="match status" value="1"/>
</dbReference>
<gene>
    <name evidence="4" type="ORF">QJS10_CPA05g00315</name>
</gene>
<proteinExistence type="predicted"/>
<feature type="region of interest" description="Disordered" evidence="2">
    <location>
        <begin position="75"/>
        <end position="155"/>
    </location>
</feature>
<keyword evidence="1" id="KW-0479">Metal-binding</keyword>
<dbReference type="SUPFAM" id="SSF55008">
    <property type="entry name" value="HMA, heavy metal-associated domain"/>
    <property type="match status" value="1"/>
</dbReference>
<keyword evidence="5" id="KW-1185">Reference proteome</keyword>
<feature type="compositionally biased region" description="Basic and acidic residues" evidence="2">
    <location>
        <begin position="240"/>
        <end position="251"/>
    </location>
</feature>
<organism evidence="4 5">
    <name type="scientific">Acorus calamus</name>
    <name type="common">Sweet flag</name>
    <dbReference type="NCBI Taxonomy" id="4465"/>
    <lineage>
        <taxon>Eukaryota</taxon>
        <taxon>Viridiplantae</taxon>
        <taxon>Streptophyta</taxon>
        <taxon>Embryophyta</taxon>
        <taxon>Tracheophyta</taxon>
        <taxon>Spermatophyta</taxon>
        <taxon>Magnoliopsida</taxon>
        <taxon>Liliopsida</taxon>
        <taxon>Acoraceae</taxon>
        <taxon>Acorus</taxon>
    </lineage>
</organism>
<feature type="region of interest" description="Disordered" evidence="2">
    <location>
        <begin position="240"/>
        <end position="276"/>
    </location>
</feature>
<dbReference type="InterPro" id="IPR006121">
    <property type="entry name" value="HMA_dom"/>
</dbReference>
<dbReference type="AlphaFoldDB" id="A0AAV9ES93"/>
<evidence type="ECO:0000313" key="4">
    <source>
        <dbReference type="EMBL" id="KAK1315779.1"/>
    </source>
</evidence>
<accession>A0AAV9ES93</accession>
<name>A0AAV9ES93_ACOCL</name>
<dbReference type="Gene3D" id="3.30.70.100">
    <property type="match status" value="1"/>
</dbReference>
<feature type="compositionally biased region" description="Polar residues" evidence="2">
    <location>
        <begin position="260"/>
        <end position="276"/>
    </location>
</feature>
<feature type="domain" description="HMA" evidence="3">
    <location>
        <begin position="8"/>
        <end position="71"/>
    </location>
</feature>
<evidence type="ECO:0000256" key="2">
    <source>
        <dbReference type="SAM" id="MobiDB-lite"/>
    </source>
</evidence>
<dbReference type="CDD" id="cd00371">
    <property type="entry name" value="HMA"/>
    <property type="match status" value="1"/>
</dbReference>
<evidence type="ECO:0000259" key="3">
    <source>
        <dbReference type="PROSITE" id="PS50846"/>
    </source>
</evidence>
<dbReference type="PANTHER" id="PTHR22814">
    <property type="entry name" value="COPPER TRANSPORT PROTEIN ATOX1-RELATED"/>
    <property type="match status" value="1"/>
</dbReference>
<evidence type="ECO:0000256" key="1">
    <source>
        <dbReference type="ARBA" id="ARBA00022723"/>
    </source>
</evidence>
<reference evidence="4" key="2">
    <citation type="submission" date="2023-06" db="EMBL/GenBank/DDBJ databases">
        <authorList>
            <person name="Ma L."/>
            <person name="Liu K.-W."/>
            <person name="Li Z."/>
            <person name="Hsiao Y.-Y."/>
            <person name="Qi Y."/>
            <person name="Fu T."/>
            <person name="Tang G."/>
            <person name="Zhang D."/>
            <person name="Sun W.-H."/>
            <person name="Liu D.-K."/>
            <person name="Li Y."/>
            <person name="Chen G.-Z."/>
            <person name="Liu X.-D."/>
            <person name="Liao X.-Y."/>
            <person name="Jiang Y.-T."/>
            <person name="Yu X."/>
            <person name="Hao Y."/>
            <person name="Huang J."/>
            <person name="Zhao X.-W."/>
            <person name="Ke S."/>
            <person name="Chen Y.-Y."/>
            <person name="Wu W.-L."/>
            <person name="Hsu J.-L."/>
            <person name="Lin Y.-F."/>
            <person name="Huang M.-D."/>
            <person name="Li C.-Y."/>
            <person name="Huang L."/>
            <person name="Wang Z.-W."/>
            <person name="Zhao X."/>
            <person name="Zhong W.-Y."/>
            <person name="Peng D.-H."/>
            <person name="Ahmad S."/>
            <person name="Lan S."/>
            <person name="Zhang J.-S."/>
            <person name="Tsai W.-C."/>
            <person name="Van De Peer Y."/>
            <person name="Liu Z.-J."/>
        </authorList>
    </citation>
    <scope>NUCLEOTIDE SEQUENCE</scope>
    <source>
        <strain evidence="4">CP</strain>
        <tissue evidence="4">Leaves</tissue>
    </source>
</reference>
<dbReference type="PROSITE" id="PS50846">
    <property type="entry name" value="HMA_2"/>
    <property type="match status" value="1"/>
</dbReference>
<dbReference type="EMBL" id="JAUJYO010000005">
    <property type="protein sequence ID" value="KAK1315779.1"/>
    <property type="molecule type" value="Genomic_DNA"/>
</dbReference>
<dbReference type="InterPro" id="IPR036163">
    <property type="entry name" value="HMA_dom_sf"/>
</dbReference>
<feature type="compositionally biased region" description="Low complexity" evidence="2">
    <location>
        <begin position="111"/>
        <end position="121"/>
    </location>
</feature>
<evidence type="ECO:0000313" key="5">
    <source>
        <dbReference type="Proteomes" id="UP001180020"/>
    </source>
</evidence>
<dbReference type="Proteomes" id="UP001180020">
    <property type="component" value="Unassembled WGS sequence"/>
</dbReference>
<comment type="caution">
    <text evidence="4">The sequence shown here is derived from an EMBL/GenBank/DDBJ whole genome shotgun (WGS) entry which is preliminary data.</text>
</comment>
<reference evidence="4" key="1">
    <citation type="journal article" date="2023" name="Nat. Commun.">
        <title>Diploid and tetraploid genomes of Acorus and the evolution of monocots.</title>
        <authorList>
            <person name="Ma L."/>
            <person name="Liu K.W."/>
            <person name="Li Z."/>
            <person name="Hsiao Y.Y."/>
            <person name="Qi Y."/>
            <person name="Fu T."/>
            <person name="Tang G.D."/>
            <person name="Zhang D."/>
            <person name="Sun W.H."/>
            <person name="Liu D.K."/>
            <person name="Li Y."/>
            <person name="Chen G.Z."/>
            <person name="Liu X.D."/>
            <person name="Liao X.Y."/>
            <person name="Jiang Y.T."/>
            <person name="Yu X."/>
            <person name="Hao Y."/>
            <person name="Huang J."/>
            <person name="Zhao X.W."/>
            <person name="Ke S."/>
            <person name="Chen Y.Y."/>
            <person name="Wu W.L."/>
            <person name="Hsu J.L."/>
            <person name="Lin Y.F."/>
            <person name="Huang M.D."/>
            <person name="Li C.Y."/>
            <person name="Huang L."/>
            <person name="Wang Z.W."/>
            <person name="Zhao X."/>
            <person name="Zhong W.Y."/>
            <person name="Peng D.H."/>
            <person name="Ahmad S."/>
            <person name="Lan S."/>
            <person name="Zhang J.S."/>
            <person name="Tsai W.C."/>
            <person name="Van de Peer Y."/>
            <person name="Liu Z.J."/>
        </authorList>
    </citation>
    <scope>NUCLEOTIDE SEQUENCE</scope>
    <source>
        <strain evidence="4">CP</strain>
    </source>
</reference>